<evidence type="ECO:0000313" key="1">
    <source>
        <dbReference type="EMBL" id="QHU00449.1"/>
    </source>
</evidence>
<sequence>MNKYICNICIPWIHRSYIDPVTQKEISETSKRHNELSKICYNFINFDLLKLTDLDETIENKSYFQSKVLVSYKSAMFLSNILKISHPLKKYYLARTNKGSNMRENLDFGLIWDIKTNKLTNIECLKINMLQNKLVMIFINIVNGETLLGCHILIIKNTIWERLAPVGSPININADLMDSVIKTTYYADIDNYYTPTSCPVLEHEASITLRQLYCEIWDMWYLYDRIQNKGYSQKWRETMYPITIARTLMYPDTFKNFLIKFITNMSDIKQNVTVLTGHTTDDILSQILN</sequence>
<name>A0A6C0J452_9ZZZZ</name>
<protein>
    <submittedName>
        <fullName evidence="1">Uncharacterized protein</fullName>
    </submittedName>
</protein>
<dbReference type="EMBL" id="MN740327">
    <property type="protein sequence ID" value="QHU00449.1"/>
    <property type="molecule type" value="Genomic_DNA"/>
</dbReference>
<accession>A0A6C0J452</accession>
<organism evidence="1">
    <name type="scientific">viral metagenome</name>
    <dbReference type="NCBI Taxonomy" id="1070528"/>
    <lineage>
        <taxon>unclassified sequences</taxon>
        <taxon>metagenomes</taxon>
        <taxon>organismal metagenomes</taxon>
    </lineage>
</organism>
<dbReference type="AlphaFoldDB" id="A0A6C0J452"/>
<proteinExistence type="predicted"/>
<reference evidence="1" key="1">
    <citation type="journal article" date="2020" name="Nature">
        <title>Giant virus diversity and host interactions through global metagenomics.</title>
        <authorList>
            <person name="Schulz F."/>
            <person name="Roux S."/>
            <person name="Paez-Espino D."/>
            <person name="Jungbluth S."/>
            <person name="Walsh D.A."/>
            <person name="Denef V.J."/>
            <person name="McMahon K.D."/>
            <person name="Konstantinidis K.T."/>
            <person name="Eloe-Fadrosh E.A."/>
            <person name="Kyrpides N.C."/>
            <person name="Woyke T."/>
        </authorList>
    </citation>
    <scope>NUCLEOTIDE SEQUENCE</scope>
    <source>
        <strain evidence="1">GVMAG-M-3300025860-20</strain>
    </source>
</reference>